<protein>
    <submittedName>
        <fullName evidence="2">DUF4247 domain-containing protein</fullName>
    </submittedName>
</protein>
<feature type="chain" id="PRO_5039038200" evidence="1">
    <location>
        <begin position="21"/>
        <end position="188"/>
    </location>
</feature>
<evidence type="ECO:0000313" key="2">
    <source>
        <dbReference type="EMBL" id="KAB7704777.1"/>
    </source>
</evidence>
<dbReference type="PROSITE" id="PS51257">
    <property type="entry name" value="PROKAR_LIPOPROTEIN"/>
    <property type="match status" value="1"/>
</dbReference>
<name>A0A6I1FGV6_9BACI</name>
<proteinExistence type="predicted"/>
<feature type="signal peptide" evidence="1">
    <location>
        <begin position="1"/>
        <end position="20"/>
    </location>
</feature>
<comment type="caution">
    <text evidence="2">The sequence shown here is derived from an EMBL/GenBank/DDBJ whole genome shotgun (WGS) entry which is preliminary data.</text>
</comment>
<evidence type="ECO:0000313" key="3">
    <source>
        <dbReference type="Proteomes" id="UP000429595"/>
    </source>
</evidence>
<keyword evidence="1" id="KW-0732">Signal</keyword>
<sequence length="188" mass="20633">MKKRLFLLFALFAAAAGLLAGCGSAQIEDYISDRYSLIDVVRSQDAGIEDSYVYLAEDQQVKEVADELIQVQKPDETGKYVSGKQVLIYDDQFVILTEAPDQPDQTLIEVSDQEFVRSYYHPGFFQGMLLGHMLSNMFGGGWDRYQRGRCGSAYNNDCYGGYGSTGRWNSGAGGRGSTFRGGGPGTGK</sequence>
<dbReference type="RefSeq" id="WP_152153931.1">
    <property type="nucleotide sequence ID" value="NZ_WEIO01000011.1"/>
</dbReference>
<dbReference type="InterPro" id="IPR025341">
    <property type="entry name" value="DUF4247"/>
</dbReference>
<dbReference type="AlphaFoldDB" id="A0A6I1FGV6"/>
<keyword evidence="3" id="KW-1185">Reference proteome</keyword>
<accession>A0A6I1FGV6</accession>
<organism evidence="2 3">
    <name type="scientific">Bacillus aerolatus</name>
    <dbReference type="NCBI Taxonomy" id="2653354"/>
    <lineage>
        <taxon>Bacteria</taxon>
        <taxon>Bacillati</taxon>
        <taxon>Bacillota</taxon>
        <taxon>Bacilli</taxon>
        <taxon>Bacillales</taxon>
        <taxon>Bacillaceae</taxon>
        <taxon>Bacillus</taxon>
    </lineage>
</organism>
<evidence type="ECO:0000256" key="1">
    <source>
        <dbReference type="SAM" id="SignalP"/>
    </source>
</evidence>
<dbReference type="EMBL" id="WEIO01000011">
    <property type="protein sequence ID" value="KAB7704777.1"/>
    <property type="molecule type" value="Genomic_DNA"/>
</dbReference>
<reference evidence="2 3" key="1">
    <citation type="submission" date="2019-10" db="EMBL/GenBank/DDBJ databases">
        <title>Bacillus aerolatum sp. nov., isolated from bioaerosol of sport playgrounds.</title>
        <authorList>
            <person name="Chen P."/>
            <person name="Zhang G."/>
        </authorList>
    </citation>
    <scope>NUCLEOTIDE SEQUENCE [LARGE SCALE GENOMIC DNA]</scope>
    <source>
        <strain evidence="2 3">CX253</strain>
    </source>
</reference>
<gene>
    <name evidence="2" type="ORF">F9802_16545</name>
</gene>
<dbReference type="Pfam" id="PF14042">
    <property type="entry name" value="DUF4247"/>
    <property type="match status" value="1"/>
</dbReference>
<dbReference type="Proteomes" id="UP000429595">
    <property type="component" value="Unassembled WGS sequence"/>
</dbReference>